<dbReference type="SUPFAM" id="SSF51905">
    <property type="entry name" value="FAD/NAD(P)-binding domain"/>
    <property type="match status" value="1"/>
</dbReference>
<evidence type="ECO:0000256" key="1">
    <source>
        <dbReference type="ARBA" id="ARBA00010790"/>
    </source>
</evidence>
<dbReference type="Gene3D" id="3.30.560.10">
    <property type="entry name" value="Glucose Oxidase, domain 3"/>
    <property type="match status" value="1"/>
</dbReference>
<dbReference type="InterPro" id="IPR012132">
    <property type="entry name" value="GMC_OxRdtase"/>
</dbReference>
<dbReference type="PANTHER" id="PTHR11552:SF158">
    <property type="entry name" value="GH23626P-RELATED"/>
    <property type="match status" value="1"/>
</dbReference>
<protein>
    <submittedName>
        <fullName evidence="2">Pyranose dehydrogenase</fullName>
    </submittedName>
</protein>
<name>A0A4C1VY43_EUMVA</name>
<evidence type="ECO:0000313" key="3">
    <source>
        <dbReference type="Proteomes" id="UP000299102"/>
    </source>
</evidence>
<comment type="similarity">
    <text evidence="1">Belongs to the GMC oxidoreductase family.</text>
</comment>
<gene>
    <name evidence="2" type="primary">pdh1</name>
    <name evidence="2" type="ORF">EVAR_27115_1</name>
</gene>
<dbReference type="AlphaFoldDB" id="A0A4C1VY43"/>
<keyword evidence="3" id="KW-1185">Reference proteome</keyword>
<organism evidence="2 3">
    <name type="scientific">Eumeta variegata</name>
    <name type="common">Bagworm moth</name>
    <name type="synonym">Eumeta japonica</name>
    <dbReference type="NCBI Taxonomy" id="151549"/>
    <lineage>
        <taxon>Eukaryota</taxon>
        <taxon>Metazoa</taxon>
        <taxon>Ecdysozoa</taxon>
        <taxon>Arthropoda</taxon>
        <taxon>Hexapoda</taxon>
        <taxon>Insecta</taxon>
        <taxon>Pterygota</taxon>
        <taxon>Neoptera</taxon>
        <taxon>Endopterygota</taxon>
        <taxon>Lepidoptera</taxon>
        <taxon>Glossata</taxon>
        <taxon>Ditrysia</taxon>
        <taxon>Tineoidea</taxon>
        <taxon>Psychidae</taxon>
        <taxon>Oiketicinae</taxon>
        <taxon>Eumeta</taxon>
    </lineage>
</organism>
<dbReference type="Gene3D" id="3.50.50.60">
    <property type="entry name" value="FAD/NAD(P)-binding domain"/>
    <property type="match status" value="1"/>
</dbReference>
<dbReference type="InterPro" id="IPR036188">
    <property type="entry name" value="FAD/NAD-bd_sf"/>
</dbReference>
<dbReference type="PANTHER" id="PTHR11552">
    <property type="entry name" value="GLUCOSE-METHANOL-CHOLINE GMC OXIDOREDUCTASE"/>
    <property type="match status" value="1"/>
</dbReference>
<dbReference type="GO" id="GO:0050660">
    <property type="term" value="F:flavin adenine dinucleotide binding"/>
    <property type="evidence" value="ECO:0007669"/>
    <property type="project" value="InterPro"/>
</dbReference>
<proteinExistence type="inferred from homology"/>
<dbReference type="OrthoDB" id="269227at2759"/>
<accession>A0A4C1VY43</accession>
<sequence>MTIYHWYVEFRRGRAKQSKTVIRLENVAAMQKVTQDDRNTTHEQIRETMNIEMTAVHTVLYNKVGVRKLISRWVSTFCTQICILERFNERKSRAVYNFVSDDGSWIHLHESERKHRAATWVFEGEVQANKKYRASAASLRKRLEAFLASWALLTSSSSAQSGNIVDAVNGFLRDVSSLYDGEPADADVLRSAYDFIIVGAGTAGCVLANRLTEVHHFQVLLVEAGDREQFFMDIPLLASMLQFTDANWDYSTEPQYRNGIRIENETVEPELKLKRDLDKDSNIIEKDIDRYKRCWNSFQVYAGGTARKASKMKTLQQKQMSVLQFYFID</sequence>
<evidence type="ECO:0000313" key="2">
    <source>
        <dbReference type="EMBL" id="GBP43948.1"/>
    </source>
</evidence>
<comment type="caution">
    <text evidence="2">The sequence shown here is derived from an EMBL/GenBank/DDBJ whole genome shotgun (WGS) entry which is preliminary data.</text>
</comment>
<dbReference type="STRING" id="151549.A0A4C1VY43"/>
<reference evidence="2 3" key="1">
    <citation type="journal article" date="2019" name="Commun. Biol.">
        <title>The bagworm genome reveals a unique fibroin gene that provides high tensile strength.</title>
        <authorList>
            <person name="Kono N."/>
            <person name="Nakamura H."/>
            <person name="Ohtoshi R."/>
            <person name="Tomita M."/>
            <person name="Numata K."/>
            <person name="Arakawa K."/>
        </authorList>
    </citation>
    <scope>NUCLEOTIDE SEQUENCE [LARGE SCALE GENOMIC DNA]</scope>
</reference>
<dbReference type="Pfam" id="PF13450">
    <property type="entry name" value="NAD_binding_8"/>
    <property type="match status" value="1"/>
</dbReference>
<dbReference type="GO" id="GO:0016491">
    <property type="term" value="F:oxidoreductase activity"/>
    <property type="evidence" value="ECO:0007669"/>
    <property type="project" value="TreeGrafter"/>
</dbReference>
<dbReference type="Proteomes" id="UP000299102">
    <property type="component" value="Unassembled WGS sequence"/>
</dbReference>
<dbReference type="EMBL" id="BGZK01000445">
    <property type="protein sequence ID" value="GBP43948.1"/>
    <property type="molecule type" value="Genomic_DNA"/>
</dbReference>